<dbReference type="AlphaFoldDB" id="A0A818P896"/>
<feature type="compositionally biased region" description="Polar residues" evidence="1">
    <location>
        <begin position="607"/>
        <end position="620"/>
    </location>
</feature>
<dbReference type="InterPro" id="IPR029071">
    <property type="entry name" value="Ubiquitin-like_domsf"/>
</dbReference>
<organism evidence="2 3">
    <name type="scientific">Rotaria socialis</name>
    <dbReference type="NCBI Taxonomy" id="392032"/>
    <lineage>
        <taxon>Eukaryota</taxon>
        <taxon>Metazoa</taxon>
        <taxon>Spiralia</taxon>
        <taxon>Gnathifera</taxon>
        <taxon>Rotifera</taxon>
        <taxon>Eurotatoria</taxon>
        <taxon>Bdelloidea</taxon>
        <taxon>Philodinida</taxon>
        <taxon>Philodinidae</taxon>
        <taxon>Rotaria</taxon>
    </lineage>
</organism>
<dbReference type="Gene3D" id="2.30.29.30">
    <property type="entry name" value="Pleckstrin-homology domain (PH domain)/Phosphotyrosine-binding domain (PTB)"/>
    <property type="match status" value="1"/>
</dbReference>
<feature type="region of interest" description="Disordered" evidence="1">
    <location>
        <begin position="13"/>
        <end position="56"/>
    </location>
</feature>
<feature type="region of interest" description="Disordered" evidence="1">
    <location>
        <begin position="166"/>
        <end position="215"/>
    </location>
</feature>
<dbReference type="InterPro" id="IPR039664">
    <property type="entry name" value="GRB/APBB1IP"/>
</dbReference>
<sequence length="749" mass="86202">MYHRMYLRRCSMSSISEESETGDDDHLDDEFAVCNDDNNNNNNNNNEQENRSSTSLSVENCLGDLNSFKKEIREAYEELSTLERQARIKTSTSSTISNIQKGDDLDILLEQLHTLEQRLDQTKMFPNESLHRNKKPLSPTIVAQFDELDQALATLTNTLNSVEIELGDSGNSSSSSAVSDSTTIHHHQRQNEQDNKNPDIEGDEHFSDSGLSQSTDSISLPFKQRSQLRTNSQISNASSVVSCDTLKNFSGENKILVALEKMQEANIKKMFVKIYNDDKSTKNILINETMLIFDIIVLLLHKYHLNPTYNYSIVEDLPDLHIYRIFEDHQNLINDGLVYWSRDTNNRICFQQHDIKYSMFNEAKKFFSLQEKLSDDILTNYISSNSIYLPDNITSILHIKDKNRKIWKKYSCVLRQSGIYRMPKTVSPKRNLICLLKFDSNMQLYLAKDWVETLHSPTQYGFALKYAHIQKKSNKYIHYLCASTSDEYQRWINGIRIIQHGIHLYKSYEKMKKIIDNEIGNLSKILPNQHNFNFIQSNASSSMMTESMSTISLPIRGMNSDVKRSLNNLENRSMEKIFSSLDRLKISKKHFMRSSSFHDSLRRSNKSEQNLMRTCSISPPNLSTMKANDCDLKRSKSTKEMTSKLHFFLMITLYLNGIIQPEKTMDDDKPPLPPPKRPPPPVPRKNSSLNTSKATPSATTVDNHIYDSFQDSPSLTNNCRRICSYTKTDDIENSIVSKPLLPPMRVTDL</sequence>
<feature type="compositionally biased region" description="Low complexity" evidence="1">
    <location>
        <begin position="169"/>
        <end position="181"/>
    </location>
</feature>
<dbReference type="SUPFAM" id="SSF54236">
    <property type="entry name" value="Ubiquitin-like"/>
    <property type="match status" value="1"/>
</dbReference>
<dbReference type="EMBL" id="CAJNYT010003930">
    <property type="protein sequence ID" value="CAF3619276.1"/>
    <property type="molecule type" value="Genomic_DNA"/>
</dbReference>
<dbReference type="PANTHER" id="PTHR11243">
    <property type="entry name" value="GROWTH FACTOR RECEPTOR-BOUND PROTEIN"/>
    <property type="match status" value="1"/>
</dbReference>
<feature type="compositionally biased region" description="Polar residues" evidence="1">
    <location>
        <begin position="686"/>
        <end position="702"/>
    </location>
</feature>
<evidence type="ECO:0000313" key="3">
    <source>
        <dbReference type="Proteomes" id="UP000663872"/>
    </source>
</evidence>
<dbReference type="Proteomes" id="UP000663872">
    <property type="component" value="Unassembled WGS sequence"/>
</dbReference>
<evidence type="ECO:0000313" key="2">
    <source>
        <dbReference type="EMBL" id="CAF3619276.1"/>
    </source>
</evidence>
<feature type="compositionally biased region" description="Acidic residues" evidence="1">
    <location>
        <begin position="17"/>
        <end position="31"/>
    </location>
</feature>
<dbReference type="SUPFAM" id="SSF50729">
    <property type="entry name" value="PH domain-like"/>
    <property type="match status" value="1"/>
</dbReference>
<protein>
    <recommendedName>
        <fullName evidence="4">PH domain-containing protein</fullName>
    </recommendedName>
</protein>
<accession>A0A818P896</accession>
<proteinExistence type="predicted"/>
<dbReference type="Gene3D" id="3.10.20.90">
    <property type="entry name" value="Phosphatidylinositol 3-kinase Catalytic Subunit, Chain A, domain 1"/>
    <property type="match status" value="1"/>
</dbReference>
<comment type="caution">
    <text evidence="2">The sequence shown here is derived from an EMBL/GenBank/DDBJ whole genome shotgun (WGS) entry which is preliminary data.</text>
</comment>
<dbReference type="PANTHER" id="PTHR11243:SF23">
    <property type="entry name" value="LD06925P"/>
    <property type="match status" value="1"/>
</dbReference>
<feature type="compositionally biased region" description="Pro residues" evidence="1">
    <location>
        <begin position="671"/>
        <end position="683"/>
    </location>
</feature>
<name>A0A818P896_9BILA</name>
<feature type="compositionally biased region" description="Low complexity" evidence="1">
    <location>
        <begin position="35"/>
        <end position="46"/>
    </location>
</feature>
<gene>
    <name evidence="2" type="ORF">GRG538_LOCUS23588</name>
</gene>
<evidence type="ECO:0000256" key="1">
    <source>
        <dbReference type="SAM" id="MobiDB-lite"/>
    </source>
</evidence>
<evidence type="ECO:0008006" key="4">
    <source>
        <dbReference type="Google" id="ProtNLM"/>
    </source>
</evidence>
<reference evidence="2" key="1">
    <citation type="submission" date="2021-02" db="EMBL/GenBank/DDBJ databases">
        <authorList>
            <person name="Nowell W R."/>
        </authorList>
    </citation>
    <scope>NUCLEOTIDE SEQUENCE</scope>
</reference>
<dbReference type="InterPro" id="IPR011993">
    <property type="entry name" value="PH-like_dom_sf"/>
</dbReference>
<feature type="compositionally biased region" description="Basic and acidic residues" evidence="1">
    <location>
        <begin position="189"/>
        <end position="207"/>
    </location>
</feature>
<feature type="region of interest" description="Disordered" evidence="1">
    <location>
        <begin position="597"/>
        <end position="620"/>
    </location>
</feature>
<dbReference type="Pfam" id="PF21989">
    <property type="entry name" value="RA_2"/>
    <property type="match status" value="1"/>
</dbReference>
<feature type="region of interest" description="Disordered" evidence="1">
    <location>
        <begin position="662"/>
        <end position="703"/>
    </location>
</feature>